<proteinExistence type="predicted"/>
<dbReference type="OrthoDB" id="202378at2157"/>
<comment type="caution">
    <text evidence="1">The sequence shown here is derived from an EMBL/GenBank/DDBJ whole genome shotgun (WGS) entry which is preliminary data.</text>
</comment>
<keyword evidence="2" id="KW-1185">Reference proteome</keyword>
<dbReference type="AlphaFoldDB" id="A0A6B0SYV4"/>
<accession>A0A6B0SYV4</accession>
<dbReference type="EMBL" id="WUUT01000001">
    <property type="protein sequence ID" value="MXR50784.1"/>
    <property type="molecule type" value="Genomic_DNA"/>
</dbReference>
<evidence type="ECO:0000313" key="2">
    <source>
        <dbReference type="Proteomes" id="UP000466535"/>
    </source>
</evidence>
<gene>
    <name evidence="1" type="ORF">GRX03_04080</name>
</gene>
<name>A0A6B0SYV4_9EURY</name>
<protein>
    <submittedName>
        <fullName evidence="1">Uncharacterized protein</fullName>
    </submittedName>
</protein>
<dbReference type="Proteomes" id="UP000466535">
    <property type="component" value="Unassembled WGS sequence"/>
</dbReference>
<evidence type="ECO:0000313" key="1">
    <source>
        <dbReference type="EMBL" id="MXR50784.1"/>
    </source>
</evidence>
<dbReference type="Pfam" id="PF19137">
    <property type="entry name" value="DUF5820"/>
    <property type="match status" value="1"/>
</dbReference>
<organism evidence="1 2">
    <name type="scientific">Halovenus carboxidivorans</name>
    <dbReference type="NCBI Taxonomy" id="2692199"/>
    <lineage>
        <taxon>Archaea</taxon>
        <taxon>Methanobacteriati</taxon>
        <taxon>Methanobacteriota</taxon>
        <taxon>Stenosarchaea group</taxon>
        <taxon>Halobacteria</taxon>
        <taxon>Halobacteriales</taxon>
        <taxon>Haloarculaceae</taxon>
        <taxon>Halovenus</taxon>
    </lineage>
</organism>
<sequence>MEFEEFPEGWTVWNEEPRKVILTYRPDVFNSDAYPAPCLPTIHIRQGKPSRKPGWNTPAPDAPWYVQLYLEPDVTADEQRYEGREAAATGARRLAERFVAGDIEYRELYQVPRPEYLDKLDELIG</sequence>
<reference evidence="1 2" key="1">
    <citation type="submission" date="2019-12" db="EMBL/GenBank/DDBJ databases">
        <title>Isolation and characterization of three novel carbon monoxide-oxidizing members of Halobacteria from salione crusts and soils.</title>
        <authorList>
            <person name="Myers M.R."/>
            <person name="King G.M."/>
        </authorList>
    </citation>
    <scope>NUCLEOTIDE SEQUENCE [LARGE SCALE GENOMIC DNA]</scope>
    <source>
        <strain evidence="1 2">WSH3</strain>
    </source>
</reference>
<dbReference type="InterPro" id="IPR043858">
    <property type="entry name" value="DUF5820"/>
</dbReference>
<dbReference type="RefSeq" id="WP_159762882.1">
    <property type="nucleotide sequence ID" value="NZ_WUUT01000001.1"/>
</dbReference>